<dbReference type="InterPro" id="IPR042184">
    <property type="entry name" value="YqeY/Aim41_N"/>
</dbReference>
<evidence type="ECO:0008006" key="3">
    <source>
        <dbReference type="Google" id="ProtNLM"/>
    </source>
</evidence>
<sequence>MLLEQIDADLKIALKEKNETTTSALRNLKAAVTNVQIEKRQALTDDELLSVIGKKVKQHKDSIESFTAGNRADLVNLEQAQMAALQKYLPKQMNEAALGMIVKDTIKNLNATTADFGRVMKEVVSQVKGQADGSMISQLVKENLSRHSNSTLNEGGIPPPAGK</sequence>
<reference evidence="1 2" key="1">
    <citation type="journal article" date="2016" name="Nat. Commun.">
        <title>Thousands of microbial genomes shed light on interconnected biogeochemical processes in an aquifer system.</title>
        <authorList>
            <person name="Anantharaman K."/>
            <person name="Brown C.T."/>
            <person name="Hug L.A."/>
            <person name="Sharon I."/>
            <person name="Castelle C.J."/>
            <person name="Probst A.J."/>
            <person name="Thomas B.C."/>
            <person name="Singh A."/>
            <person name="Wilkins M.J."/>
            <person name="Karaoz U."/>
            <person name="Brodie E.L."/>
            <person name="Williams K.H."/>
            <person name="Hubbard S.S."/>
            <person name="Banfield J.F."/>
        </authorList>
    </citation>
    <scope>NUCLEOTIDE SEQUENCE [LARGE SCALE GENOMIC DNA]</scope>
</reference>
<dbReference type="InterPro" id="IPR023168">
    <property type="entry name" value="GatB_Yqey_C_2"/>
</dbReference>
<dbReference type="InterPro" id="IPR019004">
    <property type="entry name" value="YqeY/Aim41"/>
</dbReference>
<dbReference type="Pfam" id="PF09424">
    <property type="entry name" value="YqeY"/>
    <property type="match status" value="1"/>
</dbReference>
<name>A0A1F5NTF1_9BACT</name>
<organism evidence="1 2">
    <name type="scientific">Candidatus Doudnabacteria bacterium RIFCSPHIGHO2_01_FULL_45_18</name>
    <dbReference type="NCBI Taxonomy" id="1817823"/>
    <lineage>
        <taxon>Bacteria</taxon>
        <taxon>Candidatus Doudnaibacteriota</taxon>
    </lineage>
</organism>
<evidence type="ECO:0000313" key="2">
    <source>
        <dbReference type="Proteomes" id="UP000176233"/>
    </source>
</evidence>
<accession>A0A1F5NTF1</accession>
<dbReference type="SUPFAM" id="SSF89095">
    <property type="entry name" value="GatB/YqeY motif"/>
    <property type="match status" value="1"/>
</dbReference>
<dbReference type="EMBL" id="MFEJ01000004">
    <property type="protein sequence ID" value="OGE80620.1"/>
    <property type="molecule type" value="Genomic_DNA"/>
</dbReference>
<proteinExistence type="predicted"/>
<comment type="caution">
    <text evidence="1">The sequence shown here is derived from an EMBL/GenBank/DDBJ whole genome shotgun (WGS) entry which is preliminary data.</text>
</comment>
<dbReference type="GO" id="GO:0016884">
    <property type="term" value="F:carbon-nitrogen ligase activity, with glutamine as amido-N-donor"/>
    <property type="evidence" value="ECO:0007669"/>
    <property type="project" value="InterPro"/>
</dbReference>
<dbReference type="PANTHER" id="PTHR28055">
    <property type="entry name" value="ALTERED INHERITANCE OF MITOCHONDRIA PROTEIN 41, MITOCHONDRIAL"/>
    <property type="match status" value="1"/>
</dbReference>
<dbReference type="InterPro" id="IPR003789">
    <property type="entry name" value="Asn/Gln_tRNA_amidoTrase-B-like"/>
</dbReference>
<dbReference type="AlphaFoldDB" id="A0A1F5NTF1"/>
<dbReference type="PANTHER" id="PTHR28055:SF1">
    <property type="entry name" value="ALTERED INHERITANCE OF MITOCHONDRIA PROTEIN 41, MITOCHONDRIAL"/>
    <property type="match status" value="1"/>
</dbReference>
<protein>
    <recommendedName>
        <fullName evidence="3">Glutamyl-tRNA amidotransferase</fullName>
    </recommendedName>
</protein>
<evidence type="ECO:0000313" key="1">
    <source>
        <dbReference type="EMBL" id="OGE80620.1"/>
    </source>
</evidence>
<dbReference type="Gene3D" id="1.10.10.410">
    <property type="match status" value="1"/>
</dbReference>
<dbReference type="Gene3D" id="1.10.1510.10">
    <property type="entry name" value="Uncharacterised protein YqeY/AIM41 PF09424, N-terminal domain"/>
    <property type="match status" value="1"/>
</dbReference>
<gene>
    <name evidence="1" type="ORF">A2660_01965</name>
</gene>
<dbReference type="Proteomes" id="UP000176233">
    <property type="component" value="Unassembled WGS sequence"/>
</dbReference>